<proteinExistence type="predicted"/>
<organism evidence="1 2">
    <name type="scientific">Ovis ammon polii</name>
    <dbReference type="NCBI Taxonomy" id="230172"/>
    <lineage>
        <taxon>Eukaryota</taxon>
        <taxon>Metazoa</taxon>
        <taxon>Chordata</taxon>
        <taxon>Craniata</taxon>
        <taxon>Vertebrata</taxon>
        <taxon>Euteleostomi</taxon>
        <taxon>Mammalia</taxon>
        <taxon>Eutheria</taxon>
        <taxon>Laurasiatheria</taxon>
        <taxon>Artiodactyla</taxon>
        <taxon>Ruminantia</taxon>
        <taxon>Pecora</taxon>
        <taxon>Bovidae</taxon>
        <taxon>Caprinae</taxon>
        <taxon>Ovis</taxon>
    </lineage>
</organism>
<reference evidence="1" key="1">
    <citation type="submission" date="2022-03" db="EMBL/GenBank/DDBJ databases">
        <title>Genomic analyses of argali, domestic sheep and their hybrids provide insights into chromosomal evolution, heterosis and genetic basis of agronomic traits.</title>
        <authorList>
            <person name="Li M."/>
        </authorList>
    </citation>
    <scope>NUCLEOTIDE SEQUENCE</scope>
    <source>
        <strain evidence="1">CAU-MHL-2022a</strain>
        <tissue evidence="1">Skin</tissue>
    </source>
</reference>
<dbReference type="AlphaFoldDB" id="A0AAD4UQU9"/>
<accession>A0AAD4UQU9</accession>
<gene>
    <name evidence="1" type="ORF">MG293_000720</name>
</gene>
<protein>
    <submittedName>
        <fullName evidence="1">Uncharacterized protein</fullName>
    </submittedName>
</protein>
<evidence type="ECO:0000313" key="2">
    <source>
        <dbReference type="Proteomes" id="UP001214576"/>
    </source>
</evidence>
<dbReference type="Proteomes" id="UP001214576">
    <property type="component" value="Unassembled WGS sequence"/>
</dbReference>
<sequence length="196" mass="21755">MTVANSENCRLEQTLRVGVKSVPASGERLGRMQKATESWSGNDSLISKCRNFRCRGIRQKTLSNIDGNTSEGFWRRLRRKMDVGFGGINPTLGSRPGSANCLSCDLGVSTICNLPLMIASQGLIYFNERESDSVFSIILESYSGETRMVPFDHSVRFVLHTDGQLTGELYRKQQQVCRVASSTLNFMPYPFGAKPG</sequence>
<dbReference type="EMBL" id="JAKZEL010000001">
    <property type="protein sequence ID" value="KAI4548390.1"/>
    <property type="molecule type" value="Genomic_DNA"/>
</dbReference>
<name>A0AAD4UQU9_OVIAM</name>
<comment type="caution">
    <text evidence="1">The sequence shown here is derived from an EMBL/GenBank/DDBJ whole genome shotgun (WGS) entry which is preliminary data.</text>
</comment>
<keyword evidence="2" id="KW-1185">Reference proteome</keyword>
<evidence type="ECO:0000313" key="1">
    <source>
        <dbReference type="EMBL" id="KAI4548390.1"/>
    </source>
</evidence>